<gene>
    <name evidence="1" type="ORF">HK105_205633</name>
</gene>
<evidence type="ECO:0000313" key="2">
    <source>
        <dbReference type="Proteomes" id="UP001527925"/>
    </source>
</evidence>
<dbReference type="PANTHER" id="PTHR31606">
    <property type="entry name" value="WW DOMAIN BINDING PROTEIN 2, ISOFORM E"/>
    <property type="match status" value="1"/>
</dbReference>
<dbReference type="InterPro" id="IPR044852">
    <property type="entry name" value="WBP2-like"/>
</dbReference>
<accession>A0ABR4N5V9</accession>
<sequence length="157" mass="16532">MAAINSTALTPGGTLALNTDEKTFVVQGGVRLEVESGSGYPGDANNVYAQSGELVLTNMRVVYIARPALPYLTTFAVPLVKLQSGKLVQPWFSANRYEAAADLIVHGRPPAPLSVKFIFNEGGGFEFASAFLQLRSRITGKSGLTAAVRDCEPGAAG</sequence>
<protein>
    <submittedName>
        <fullName evidence="1">Uncharacterized protein</fullName>
    </submittedName>
</protein>
<organism evidence="1 2">
    <name type="scientific">Polyrhizophydium stewartii</name>
    <dbReference type="NCBI Taxonomy" id="2732419"/>
    <lineage>
        <taxon>Eukaryota</taxon>
        <taxon>Fungi</taxon>
        <taxon>Fungi incertae sedis</taxon>
        <taxon>Chytridiomycota</taxon>
        <taxon>Chytridiomycota incertae sedis</taxon>
        <taxon>Chytridiomycetes</taxon>
        <taxon>Rhizophydiales</taxon>
        <taxon>Rhizophydiales incertae sedis</taxon>
        <taxon>Polyrhizophydium</taxon>
    </lineage>
</organism>
<proteinExistence type="predicted"/>
<reference evidence="1 2" key="1">
    <citation type="submission" date="2023-09" db="EMBL/GenBank/DDBJ databases">
        <title>Pangenome analysis of Batrachochytrium dendrobatidis and related Chytrids.</title>
        <authorList>
            <person name="Yacoub M.N."/>
            <person name="Stajich J.E."/>
            <person name="James T.Y."/>
        </authorList>
    </citation>
    <scope>NUCLEOTIDE SEQUENCE [LARGE SCALE GENOMIC DNA]</scope>
    <source>
        <strain evidence="1 2">JEL0888</strain>
    </source>
</reference>
<keyword evidence="2" id="KW-1185">Reference proteome</keyword>
<name>A0ABR4N5V9_9FUNG</name>
<dbReference type="EMBL" id="JADGIZ020000029">
    <property type="protein sequence ID" value="KAL2914889.1"/>
    <property type="molecule type" value="Genomic_DNA"/>
</dbReference>
<dbReference type="SUPFAM" id="SSF50729">
    <property type="entry name" value="PH domain-like"/>
    <property type="match status" value="1"/>
</dbReference>
<dbReference type="PANTHER" id="PTHR31606:SF1">
    <property type="entry name" value="WW DOMAIN BINDING PROTEIN 2, ISOFORM E"/>
    <property type="match status" value="1"/>
</dbReference>
<comment type="caution">
    <text evidence="1">The sequence shown here is derived from an EMBL/GenBank/DDBJ whole genome shotgun (WGS) entry which is preliminary data.</text>
</comment>
<evidence type="ECO:0000313" key="1">
    <source>
        <dbReference type="EMBL" id="KAL2914889.1"/>
    </source>
</evidence>
<dbReference type="Proteomes" id="UP001527925">
    <property type="component" value="Unassembled WGS sequence"/>
</dbReference>